<keyword evidence="6" id="KW-0812">Transmembrane</keyword>
<dbReference type="InterPro" id="IPR007329">
    <property type="entry name" value="FMN-bd"/>
</dbReference>
<protein>
    <recommendedName>
        <fullName evidence="6">Ion-translocating oxidoreductase complex subunit G</fullName>
        <ecNumber evidence="6">7.-.-.-</ecNumber>
    </recommendedName>
    <alternativeName>
        <fullName evidence="6">Rnf electron transport complex subunit G</fullName>
    </alternativeName>
</protein>
<sequence length="185" mass="19280">MNEKVKLGTILFVITAVTGLVLGAVQQITAGPISKTKEAQRQEAFRKTLPEADSFNPVKFPPVSGVQDVQEGRKGGELVGYAVTVSVKGYAGPVVFVTGIGSDGIIRGISMLSQSETPGLGAKASEPSFSDQFRGKKAQVLKVVKSAPAKDDEVLAISGATITSRAVTEGVNSAVEVFEKMGGNR</sequence>
<dbReference type="PANTHER" id="PTHR36118">
    <property type="entry name" value="ION-TRANSLOCATING OXIDOREDUCTASE COMPLEX SUBUNIT G"/>
    <property type="match status" value="1"/>
</dbReference>
<feature type="domain" description="FMN-binding" evidence="7">
    <location>
        <begin position="89"/>
        <end position="178"/>
    </location>
</feature>
<keyword evidence="3 6" id="KW-0285">Flavoprotein</keyword>
<dbReference type="PANTHER" id="PTHR36118:SF1">
    <property type="entry name" value="ION-TRANSLOCATING OXIDOREDUCTASE COMPLEX SUBUNIT G"/>
    <property type="match status" value="1"/>
</dbReference>
<evidence type="ECO:0000313" key="9">
    <source>
        <dbReference type="Proteomes" id="UP000005730"/>
    </source>
</evidence>
<dbReference type="GO" id="GO:0005886">
    <property type="term" value="C:plasma membrane"/>
    <property type="evidence" value="ECO:0007669"/>
    <property type="project" value="UniProtKB-SubCell"/>
</dbReference>
<keyword evidence="1 6" id="KW-0813">Transport</keyword>
<evidence type="ECO:0000256" key="5">
    <source>
        <dbReference type="ARBA" id="ARBA00022982"/>
    </source>
</evidence>
<evidence type="ECO:0000259" key="7">
    <source>
        <dbReference type="SMART" id="SM00900"/>
    </source>
</evidence>
<keyword evidence="6" id="KW-1133">Transmembrane helix</keyword>
<name>H0UPD7_9BACT</name>
<dbReference type="NCBIfam" id="TIGR01947">
    <property type="entry name" value="rnfG"/>
    <property type="match status" value="1"/>
</dbReference>
<comment type="function">
    <text evidence="6">Part of a membrane-bound complex that couples electron transfer with translocation of ions across the membrane.</text>
</comment>
<reference evidence="8 9" key="1">
    <citation type="submission" date="2011-10" db="EMBL/GenBank/DDBJ databases">
        <title>The Noncontiguous Finished genome of Thermanaerovibrio velox DSM 12556.</title>
        <authorList>
            <consortium name="US DOE Joint Genome Institute (JGI-PGF)"/>
            <person name="Lucas S."/>
            <person name="Copeland A."/>
            <person name="Lapidus A."/>
            <person name="Glavina del Rio T."/>
            <person name="Dalin E."/>
            <person name="Tice H."/>
            <person name="Bruce D."/>
            <person name="Goodwin L."/>
            <person name="Pitluck S."/>
            <person name="Peters L."/>
            <person name="Mikhailova N."/>
            <person name="Teshima H."/>
            <person name="Kyrpides N."/>
            <person name="Mavromatis K."/>
            <person name="Ivanova N."/>
            <person name="Markowitz V."/>
            <person name="Cheng J.-F."/>
            <person name="Hugenholtz P."/>
            <person name="Woyke T."/>
            <person name="Wu D."/>
            <person name="Spring S."/>
            <person name="Brambilla E.-M."/>
            <person name="Klenk H.-P."/>
            <person name="Eisen J.A."/>
        </authorList>
    </citation>
    <scope>NUCLEOTIDE SEQUENCE [LARGE SCALE GENOMIC DNA]</scope>
    <source>
        <strain evidence="8 9">DSM 12556</strain>
    </source>
</reference>
<keyword evidence="5 6" id="KW-0249">Electron transport</keyword>
<evidence type="ECO:0000256" key="3">
    <source>
        <dbReference type="ARBA" id="ARBA00022630"/>
    </source>
</evidence>
<dbReference type="Proteomes" id="UP000005730">
    <property type="component" value="Chromosome"/>
</dbReference>
<evidence type="ECO:0000256" key="2">
    <source>
        <dbReference type="ARBA" id="ARBA00022553"/>
    </source>
</evidence>
<accession>H0UPD7</accession>
<dbReference type="GO" id="GO:0009055">
    <property type="term" value="F:electron transfer activity"/>
    <property type="evidence" value="ECO:0007669"/>
    <property type="project" value="InterPro"/>
</dbReference>
<keyword evidence="6" id="KW-1003">Cell membrane</keyword>
<dbReference type="HAMAP" id="MF_00479">
    <property type="entry name" value="RsxG_RnfG"/>
    <property type="match status" value="1"/>
</dbReference>
<dbReference type="Pfam" id="PF04205">
    <property type="entry name" value="FMN_bind"/>
    <property type="match status" value="1"/>
</dbReference>
<evidence type="ECO:0000313" key="8">
    <source>
        <dbReference type="EMBL" id="EHM10568.1"/>
    </source>
</evidence>
<dbReference type="AlphaFoldDB" id="H0UPD7"/>
<feature type="modified residue" description="FMN phosphoryl threonine" evidence="6">
    <location>
        <position position="161"/>
    </location>
</feature>
<comment type="subunit">
    <text evidence="6">The complex is composed of six subunits: RnfA, RnfB, RnfC, RnfD, RnfE and RnfG.</text>
</comment>
<keyword evidence="6" id="KW-1278">Translocase</keyword>
<dbReference type="OrthoDB" id="9794010at2"/>
<keyword evidence="4 6" id="KW-0288">FMN</keyword>
<dbReference type="GO" id="GO:0022900">
    <property type="term" value="P:electron transport chain"/>
    <property type="evidence" value="ECO:0007669"/>
    <property type="project" value="UniProtKB-UniRule"/>
</dbReference>
<organism evidence="8 9">
    <name type="scientific">Thermanaerovibrio velox DSM 12556</name>
    <dbReference type="NCBI Taxonomy" id="926567"/>
    <lineage>
        <taxon>Bacteria</taxon>
        <taxon>Thermotogati</taxon>
        <taxon>Synergistota</taxon>
        <taxon>Synergistia</taxon>
        <taxon>Synergistales</taxon>
        <taxon>Synergistaceae</taxon>
        <taxon>Thermanaerovibrio</taxon>
    </lineage>
</organism>
<evidence type="ECO:0000256" key="4">
    <source>
        <dbReference type="ARBA" id="ARBA00022643"/>
    </source>
</evidence>
<comment type="similarity">
    <text evidence="6">Belongs to the RnfG family.</text>
</comment>
<evidence type="ECO:0000256" key="1">
    <source>
        <dbReference type="ARBA" id="ARBA00022448"/>
    </source>
</evidence>
<gene>
    <name evidence="6" type="primary">rnfG</name>
    <name evidence="8" type="ORF">TheveDRAFT_1450</name>
</gene>
<dbReference type="STRING" id="926567.TheveDRAFT_1450"/>
<keyword evidence="6" id="KW-0472">Membrane</keyword>
<keyword evidence="2 6" id="KW-0597">Phosphoprotein</keyword>
<dbReference type="GO" id="GO:0010181">
    <property type="term" value="F:FMN binding"/>
    <property type="evidence" value="ECO:0007669"/>
    <property type="project" value="InterPro"/>
</dbReference>
<evidence type="ECO:0000256" key="6">
    <source>
        <dbReference type="HAMAP-Rule" id="MF_00479"/>
    </source>
</evidence>
<keyword evidence="9" id="KW-1185">Reference proteome</keyword>
<dbReference type="eggNOG" id="COG4659">
    <property type="taxonomic scope" value="Bacteria"/>
</dbReference>
<dbReference type="EC" id="7.-.-.-" evidence="6"/>
<dbReference type="RefSeq" id="WP_006584062.1">
    <property type="nucleotide sequence ID" value="NZ_CM001377.1"/>
</dbReference>
<dbReference type="PIRSF" id="PIRSF006091">
    <property type="entry name" value="E_trnsport_RnfG"/>
    <property type="match status" value="1"/>
</dbReference>
<comment type="cofactor">
    <cofactor evidence="6">
        <name>FMN</name>
        <dbReference type="ChEBI" id="CHEBI:58210"/>
    </cofactor>
</comment>
<proteinExistence type="inferred from homology"/>
<dbReference type="SMART" id="SM00900">
    <property type="entry name" value="FMN_bind"/>
    <property type="match status" value="1"/>
</dbReference>
<dbReference type="HOGENOM" id="CLU_077882_2_1_0"/>
<dbReference type="EMBL" id="CM001377">
    <property type="protein sequence ID" value="EHM10568.1"/>
    <property type="molecule type" value="Genomic_DNA"/>
</dbReference>
<dbReference type="InterPro" id="IPR010209">
    <property type="entry name" value="Ion_transpt_RnfG/RsxG"/>
</dbReference>
<comment type="subcellular location">
    <subcellularLocation>
        <location evidence="6">Cell membrane</location>
        <topology evidence="6">Single-pass membrane protein</topology>
    </subcellularLocation>
</comment>